<dbReference type="SUPFAM" id="SSF53474">
    <property type="entry name" value="alpha/beta-Hydrolases"/>
    <property type="match status" value="1"/>
</dbReference>
<evidence type="ECO:0000313" key="3">
    <source>
        <dbReference type="Proteomes" id="UP000321118"/>
    </source>
</evidence>
<feature type="transmembrane region" description="Helical" evidence="1">
    <location>
        <begin position="140"/>
        <end position="162"/>
    </location>
</feature>
<comment type="caution">
    <text evidence="2">The sequence shown here is derived from an EMBL/GenBank/DDBJ whole genome shotgun (WGS) entry which is preliminary data.</text>
</comment>
<dbReference type="Pfam" id="PF03583">
    <property type="entry name" value="LIP"/>
    <property type="match status" value="1"/>
</dbReference>
<dbReference type="AlphaFoldDB" id="A0A510V4N6"/>
<dbReference type="InterPro" id="IPR005152">
    <property type="entry name" value="Lipase_secreted"/>
</dbReference>
<dbReference type="Gene3D" id="1.10.260.130">
    <property type="match status" value="1"/>
</dbReference>
<dbReference type="InterPro" id="IPR005325">
    <property type="entry name" value="DUF308_memb"/>
</dbReference>
<protein>
    <recommendedName>
        <fullName evidence="4">Lipase</fullName>
    </recommendedName>
</protein>
<feature type="transmembrane region" description="Helical" evidence="1">
    <location>
        <begin position="63"/>
        <end position="80"/>
    </location>
</feature>
<dbReference type="Gene3D" id="3.40.50.1820">
    <property type="entry name" value="alpha/beta hydrolase"/>
    <property type="match status" value="1"/>
</dbReference>
<dbReference type="GO" id="GO:0004806">
    <property type="term" value="F:triacylglycerol lipase activity"/>
    <property type="evidence" value="ECO:0007669"/>
    <property type="project" value="InterPro"/>
</dbReference>
<feature type="transmembrane region" description="Helical" evidence="1">
    <location>
        <begin position="183"/>
        <end position="206"/>
    </location>
</feature>
<keyword evidence="1" id="KW-0472">Membrane</keyword>
<dbReference type="Pfam" id="PF03729">
    <property type="entry name" value="DUF308"/>
    <property type="match status" value="3"/>
</dbReference>
<feature type="transmembrane region" description="Helical" evidence="1">
    <location>
        <begin position="36"/>
        <end position="56"/>
    </location>
</feature>
<name>A0A510V4N6_9CELL</name>
<sequence length="576" mass="59711">MPRRDDHSVSRRLRLTLGIVAVLLGAVLAVRPFSSLAVLVVLVVVGLVVVGIDELADGDRWSVVRGSVSLAAAVAVVVWPGVTIRVLALVLAAALLVDGVLDLARARGVHGTARANAVVGGATAIVLGLLALAWPDVTVLVVAVVFAVRLVIVGVREIVAGVRGQDADLGRLWPRRAAPRAGWWRLTGAVLGALVAVVLVLASVVVQRGVPRPDAFYDPPDVVPSAPGQLLRSAPFTSAEIPVGAGAWRILYTTTRDEGRPAVASALVVAPASSTPRPVVAWAHGTTGAASGCAPSVLDDGLGAGAMFVQDDVLAQGWAMVATDYTGLGTAGPHPYLIGQGEGRSVLDAVRAAHQLTAVELADETVVWGHSQGGHAALWSGMLAPTYAPELRIEGVAALAPASNLPALVDVVESVTGGALFASYVVEGYTAEYPDVRFDELVRPGARIITREMAERCLAEPGVLVSALTSVALDEPIWSGDPSSGVFLDRLVENVPSGRIAAPLLVAQGADDALVTPTAQQAYVDDRCAAGYPVDYRTYAGRGHVPLVEADSPLIPELVAWTTDRFADEPATDTCP</sequence>
<reference evidence="2 3" key="1">
    <citation type="submission" date="2019-07" db="EMBL/GenBank/DDBJ databases">
        <title>Whole genome shotgun sequence of Cellulomonas xylanilytica NBRC 101102.</title>
        <authorList>
            <person name="Hosoyama A."/>
            <person name="Uohara A."/>
            <person name="Ohji S."/>
            <person name="Ichikawa N."/>
        </authorList>
    </citation>
    <scope>NUCLEOTIDE SEQUENCE [LARGE SCALE GENOMIC DNA]</scope>
    <source>
        <strain evidence="2 3">NBRC 101102</strain>
    </source>
</reference>
<dbReference type="RefSeq" id="WP_146927636.1">
    <property type="nucleotide sequence ID" value="NZ_BJUB01000007.1"/>
</dbReference>
<dbReference type="Proteomes" id="UP000321118">
    <property type="component" value="Unassembled WGS sequence"/>
</dbReference>
<evidence type="ECO:0000313" key="2">
    <source>
        <dbReference type="EMBL" id="GEK21837.1"/>
    </source>
</evidence>
<evidence type="ECO:0000256" key="1">
    <source>
        <dbReference type="SAM" id="Phobius"/>
    </source>
</evidence>
<dbReference type="InterPro" id="IPR029058">
    <property type="entry name" value="AB_hydrolase_fold"/>
</dbReference>
<gene>
    <name evidence="2" type="ORF">CXY01_23570</name>
</gene>
<keyword evidence="1" id="KW-1133">Transmembrane helix</keyword>
<proteinExistence type="predicted"/>
<keyword evidence="1" id="KW-0812">Transmembrane</keyword>
<keyword evidence="3" id="KW-1185">Reference proteome</keyword>
<accession>A0A510V4N6</accession>
<dbReference type="GO" id="GO:0016042">
    <property type="term" value="P:lipid catabolic process"/>
    <property type="evidence" value="ECO:0007669"/>
    <property type="project" value="InterPro"/>
</dbReference>
<dbReference type="PANTHER" id="PTHR34853:SF1">
    <property type="entry name" value="LIPASE 5"/>
    <property type="match status" value="1"/>
</dbReference>
<dbReference type="EMBL" id="BJUB01000007">
    <property type="protein sequence ID" value="GEK21837.1"/>
    <property type="molecule type" value="Genomic_DNA"/>
</dbReference>
<feature type="transmembrane region" description="Helical" evidence="1">
    <location>
        <begin position="116"/>
        <end position="134"/>
    </location>
</feature>
<feature type="transmembrane region" description="Helical" evidence="1">
    <location>
        <begin position="12"/>
        <end position="30"/>
    </location>
</feature>
<organism evidence="2 3">
    <name type="scientific">Cellulomonas xylanilytica</name>
    <dbReference type="NCBI Taxonomy" id="233583"/>
    <lineage>
        <taxon>Bacteria</taxon>
        <taxon>Bacillati</taxon>
        <taxon>Actinomycetota</taxon>
        <taxon>Actinomycetes</taxon>
        <taxon>Micrococcales</taxon>
        <taxon>Cellulomonadaceae</taxon>
        <taxon>Cellulomonas</taxon>
    </lineage>
</organism>
<evidence type="ECO:0008006" key="4">
    <source>
        <dbReference type="Google" id="ProtNLM"/>
    </source>
</evidence>
<dbReference type="PANTHER" id="PTHR34853">
    <property type="match status" value="1"/>
</dbReference>
<feature type="transmembrane region" description="Helical" evidence="1">
    <location>
        <begin position="86"/>
        <end position="104"/>
    </location>
</feature>
<dbReference type="OrthoDB" id="9798122at2"/>